<dbReference type="InterPro" id="IPR011990">
    <property type="entry name" value="TPR-like_helical_dom_sf"/>
</dbReference>
<dbReference type="InterPro" id="IPR050767">
    <property type="entry name" value="Sel1_AlgK"/>
</dbReference>
<evidence type="ECO:0000259" key="2">
    <source>
        <dbReference type="Pfam" id="PF01471"/>
    </source>
</evidence>
<feature type="region of interest" description="Disordered" evidence="1">
    <location>
        <begin position="674"/>
        <end position="729"/>
    </location>
</feature>
<proteinExistence type="predicted"/>
<sequence length="1158" mass="123916">MARALPASDLSDLRDTQPGEWQALRGELVALLDQVENQYARIRTPEPGYDQLAERVRDLRYRVGDPDDRRHREALRSVQRAVDRFSIEREESDAFDIRDQRRNPQHVLQSAINEIRVRHGSPAVAAPRNAGEIESLAHSVTGLSSRLERLEGELRTQRDSAGDVKEIGEQVAQLTHVVELLAGAVGETGQVKRLEAQIADLATTMSQPQAPDLSAMTKRIDDLAKTVERLADIQIQHFGHEAKDGTARAAAFQNGMQAIEESVRLVYDRIDAIEKTLAMPNADVERLTGEMASFTEVLRTSGAGNPDAMLPIIQAIEDRIAGLEGKDGVLGGLKADISAVRHKVLEAMEPRFAAIEMQIEALSGRVEDSRSEGIGHIEAQIRQLVARMDQTGEQLSNLAKLYSQQEERSAPDIEAMAGIVARKTAEAMAGNMDAGGLDEIEKRMSRLFKSSTGTDLSGMEDGIKRVDERLDRLEAALTALGKPEAQPAKAESKATPPAPTPTPAATSPESELIVPAMARKPSVRIPGPPERDDMPSNPSEDRPLTDPGFGDANPVRAALEEKRSPSDNILARLGAGKPRIDATPAFVDATSIERPPKPASSFDEQREAFVEQATPVAEPVVAPEVPVQPEPVMASSRSTFIEAARRAQRQNAAKVEPDNNSVIARAFARFQNNGAAAAATPPAEPVAAPEDDKPSKAELRKAEKAEKAAARKAKKAEAKAEREQEQERFSPEIEALQPQGNFLSRNRRPLLLAAALVAVSALALNLVAQRLAPQPGEQSSATATPEVKPTAETTGDVAPLVLPEADGKPMAVAKLPDNPAIVPTLDTTTVGSINPAAALNFTAPTQVAVIPAALKATTLTSEELAPEPLASPIKVELPPEGVGPLELRQAAADGDARSQFEVAAILTEGRAVTQDLTAAAVWYERAAAQGFVPAEYRLGSLYEGGKGVAKDLEQARLWYQRAAEAGNRMSMHNLAALYAGGQLGKQDFAAASEWFEQAAMRGLTDSQFNLGMLYARGLGVPQNLETSYKWFSLAAGNGDADAGKARDDIAKSLDAATVSRLAADVATWKPQAIDLPANFAPIGTWTAKFDAGQTITDQKIVMKVQAVLAKLGYDVGTPDGKAGPKTGDAIKAFELATGMNETGAVNPRLLAVLGSQPV</sequence>
<keyword evidence="4" id="KW-1185">Reference proteome</keyword>
<dbReference type="InterPro" id="IPR036366">
    <property type="entry name" value="PGBDSf"/>
</dbReference>
<feature type="region of interest" description="Disordered" evidence="1">
    <location>
        <begin position="773"/>
        <end position="793"/>
    </location>
</feature>
<dbReference type="AlphaFoldDB" id="A0AA41QJZ3"/>
<reference evidence="3" key="1">
    <citation type="submission" date="2022-03" db="EMBL/GenBank/DDBJ databases">
        <title>The complete genome sequence of a Methyloterrigena soli.</title>
        <authorList>
            <person name="Zi Z."/>
        </authorList>
    </citation>
    <scope>NUCLEOTIDE SEQUENCE</scope>
    <source>
        <strain evidence="3">M48</strain>
    </source>
</reference>
<feature type="compositionally biased region" description="Basic and acidic residues" evidence="1">
    <location>
        <begin position="529"/>
        <end position="544"/>
    </location>
</feature>
<protein>
    <submittedName>
        <fullName evidence="3">Peptidoglycan-binding protein</fullName>
    </submittedName>
</protein>
<evidence type="ECO:0000313" key="3">
    <source>
        <dbReference type="EMBL" id="MCI0125903.1"/>
    </source>
</evidence>
<dbReference type="Gene3D" id="1.10.101.10">
    <property type="entry name" value="PGBD-like superfamily/PGBD"/>
    <property type="match status" value="1"/>
</dbReference>
<feature type="compositionally biased region" description="Basic and acidic residues" evidence="1">
    <location>
        <begin position="690"/>
        <end position="729"/>
    </location>
</feature>
<dbReference type="SUPFAM" id="SSF47090">
    <property type="entry name" value="PGBD-like"/>
    <property type="match status" value="1"/>
</dbReference>
<evidence type="ECO:0000256" key="1">
    <source>
        <dbReference type="SAM" id="MobiDB-lite"/>
    </source>
</evidence>
<feature type="compositionally biased region" description="Low complexity" evidence="1">
    <location>
        <begin position="674"/>
        <end position="688"/>
    </location>
</feature>
<feature type="region of interest" description="Disordered" evidence="1">
    <location>
        <begin position="479"/>
        <end position="576"/>
    </location>
</feature>
<dbReference type="InterPro" id="IPR036365">
    <property type="entry name" value="PGBD-like_sf"/>
</dbReference>
<dbReference type="Pfam" id="PF08238">
    <property type="entry name" value="Sel1"/>
    <property type="match status" value="4"/>
</dbReference>
<comment type="caution">
    <text evidence="3">The sequence shown here is derived from an EMBL/GenBank/DDBJ whole genome shotgun (WGS) entry which is preliminary data.</text>
</comment>
<dbReference type="SMART" id="SM00671">
    <property type="entry name" value="SEL1"/>
    <property type="match status" value="4"/>
</dbReference>
<feature type="domain" description="Peptidoglycan binding-like" evidence="2">
    <location>
        <begin position="1101"/>
        <end position="1153"/>
    </location>
</feature>
<dbReference type="EMBL" id="JALAZD010000001">
    <property type="protein sequence ID" value="MCI0125903.1"/>
    <property type="molecule type" value="Genomic_DNA"/>
</dbReference>
<organism evidence="3 4">
    <name type="scientific">Paradevosia shaoguanensis</name>
    <dbReference type="NCBI Taxonomy" id="1335043"/>
    <lineage>
        <taxon>Bacteria</taxon>
        <taxon>Pseudomonadati</taxon>
        <taxon>Pseudomonadota</taxon>
        <taxon>Alphaproteobacteria</taxon>
        <taxon>Hyphomicrobiales</taxon>
        <taxon>Devosiaceae</taxon>
        <taxon>Paradevosia</taxon>
    </lineage>
</organism>
<dbReference type="InterPro" id="IPR006597">
    <property type="entry name" value="Sel1-like"/>
</dbReference>
<dbReference type="InterPro" id="IPR002477">
    <property type="entry name" value="Peptidoglycan-bd-like"/>
</dbReference>
<accession>A0AA41QJZ3</accession>
<dbReference type="Proteomes" id="UP001156140">
    <property type="component" value="Unassembled WGS sequence"/>
</dbReference>
<dbReference type="PANTHER" id="PTHR11102:SF160">
    <property type="entry name" value="ERAD-ASSOCIATED E3 UBIQUITIN-PROTEIN LIGASE COMPONENT HRD3"/>
    <property type="match status" value="1"/>
</dbReference>
<dbReference type="SUPFAM" id="SSF81901">
    <property type="entry name" value="HCP-like"/>
    <property type="match status" value="1"/>
</dbReference>
<dbReference type="Gene3D" id="1.25.40.10">
    <property type="entry name" value="Tetratricopeptide repeat domain"/>
    <property type="match status" value="1"/>
</dbReference>
<gene>
    <name evidence="3" type="ORF">ML536_03580</name>
</gene>
<name>A0AA41QJZ3_9HYPH</name>
<evidence type="ECO:0000313" key="4">
    <source>
        <dbReference type="Proteomes" id="UP001156140"/>
    </source>
</evidence>
<dbReference type="RefSeq" id="WP_281734988.1">
    <property type="nucleotide sequence ID" value="NZ_JAKETQ010000001.1"/>
</dbReference>
<dbReference type="PANTHER" id="PTHR11102">
    <property type="entry name" value="SEL-1-LIKE PROTEIN"/>
    <property type="match status" value="1"/>
</dbReference>
<dbReference type="Pfam" id="PF01471">
    <property type="entry name" value="PG_binding_1"/>
    <property type="match status" value="1"/>
</dbReference>